<protein>
    <submittedName>
        <fullName evidence="1">Uncharacterized protein</fullName>
    </submittedName>
</protein>
<organism evidence="1 2">
    <name type="scientific">Candidatus Abyssobacteria bacterium SURF_17</name>
    <dbReference type="NCBI Taxonomy" id="2093361"/>
    <lineage>
        <taxon>Bacteria</taxon>
        <taxon>Pseudomonadati</taxon>
        <taxon>Candidatus Hydrogenedentota</taxon>
        <taxon>Candidatus Abyssobacteria</taxon>
    </lineage>
</organism>
<evidence type="ECO:0000313" key="2">
    <source>
        <dbReference type="Proteomes" id="UP000285961"/>
    </source>
</evidence>
<comment type="caution">
    <text evidence="1">The sequence shown here is derived from an EMBL/GenBank/DDBJ whole genome shotgun (WGS) entry which is preliminary data.</text>
</comment>
<evidence type="ECO:0000313" key="1">
    <source>
        <dbReference type="EMBL" id="RJP69032.1"/>
    </source>
</evidence>
<accession>A0A419EWI4</accession>
<dbReference type="Proteomes" id="UP000285961">
    <property type="component" value="Unassembled WGS sequence"/>
</dbReference>
<sequence>MAPAKKREFIAFKATRDFMLRLIALCTLQGEKLGRPISKSELVRIAVERFLEDELAAEEAVRQNPAQLWAESTRDGYKLLSRDQRDLFHYCVDRILEQERYLTAAKKYKALHAKFDRPLPEDRSNMEGLAVLLKSLIDEILDLDQEVRNEGGEDERE</sequence>
<reference evidence="1 2" key="1">
    <citation type="journal article" date="2017" name="ISME J.">
        <title>Energy and carbon metabolisms in a deep terrestrial subsurface fluid microbial community.</title>
        <authorList>
            <person name="Momper L."/>
            <person name="Jungbluth S.P."/>
            <person name="Lee M.D."/>
            <person name="Amend J.P."/>
        </authorList>
    </citation>
    <scope>NUCLEOTIDE SEQUENCE [LARGE SCALE GENOMIC DNA]</scope>
    <source>
        <strain evidence="1">SURF_17</strain>
    </source>
</reference>
<proteinExistence type="predicted"/>
<dbReference type="AlphaFoldDB" id="A0A419EWI4"/>
<gene>
    <name evidence="1" type="ORF">C4532_11810</name>
</gene>
<dbReference type="EMBL" id="QZKI01000087">
    <property type="protein sequence ID" value="RJP69032.1"/>
    <property type="molecule type" value="Genomic_DNA"/>
</dbReference>
<name>A0A419EWI4_9BACT</name>